<accession>A0A6A6L9H0</accession>
<dbReference type="GO" id="GO:0016567">
    <property type="term" value="P:protein ubiquitination"/>
    <property type="evidence" value="ECO:0007669"/>
    <property type="project" value="TreeGrafter"/>
</dbReference>
<keyword evidence="7" id="KW-1185">Reference proteome</keyword>
<dbReference type="GO" id="GO:0061630">
    <property type="term" value="F:ubiquitin protein ligase activity"/>
    <property type="evidence" value="ECO:0007669"/>
    <property type="project" value="UniProtKB-EC"/>
</dbReference>
<dbReference type="Proteomes" id="UP000467840">
    <property type="component" value="Chromosome 18"/>
</dbReference>
<dbReference type="EC" id="2.3.2.27" evidence="2"/>
<evidence type="ECO:0000313" key="7">
    <source>
        <dbReference type="Proteomes" id="UP000467840"/>
    </source>
</evidence>
<organism evidence="6 7">
    <name type="scientific">Hevea brasiliensis</name>
    <name type="common">Para rubber tree</name>
    <name type="synonym">Siphonia brasiliensis</name>
    <dbReference type="NCBI Taxonomy" id="3981"/>
    <lineage>
        <taxon>Eukaryota</taxon>
        <taxon>Viridiplantae</taxon>
        <taxon>Streptophyta</taxon>
        <taxon>Embryophyta</taxon>
        <taxon>Tracheophyta</taxon>
        <taxon>Spermatophyta</taxon>
        <taxon>Magnoliopsida</taxon>
        <taxon>eudicotyledons</taxon>
        <taxon>Gunneridae</taxon>
        <taxon>Pentapetalae</taxon>
        <taxon>rosids</taxon>
        <taxon>fabids</taxon>
        <taxon>Malpighiales</taxon>
        <taxon>Euphorbiaceae</taxon>
        <taxon>Crotonoideae</taxon>
        <taxon>Micrandreae</taxon>
        <taxon>Hevea</taxon>
    </lineage>
</organism>
<evidence type="ECO:0000256" key="5">
    <source>
        <dbReference type="ARBA" id="ARBA00022833"/>
    </source>
</evidence>
<evidence type="ECO:0000256" key="4">
    <source>
        <dbReference type="ARBA" id="ARBA00022771"/>
    </source>
</evidence>
<comment type="caution">
    <text evidence="6">The sequence shown here is derived from an EMBL/GenBank/DDBJ whole genome shotgun (WGS) entry which is preliminary data.</text>
</comment>
<keyword evidence="4" id="KW-0863">Zinc-finger</keyword>
<dbReference type="GO" id="GO:0005737">
    <property type="term" value="C:cytoplasm"/>
    <property type="evidence" value="ECO:0007669"/>
    <property type="project" value="TreeGrafter"/>
</dbReference>
<dbReference type="AlphaFoldDB" id="A0A6A6L9H0"/>
<reference evidence="6 7" key="1">
    <citation type="journal article" date="2020" name="Mol. Plant">
        <title>The Chromosome-Based Rubber Tree Genome Provides New Insights into Spurge Genome Evolution and Rubber Biosynthesis.</title>
        <authorList>
            <person name="Liu J."/>
            <person name="Shi C."/>
            <person name="Shi C.C."/>
            <person name="Li W."/>
            <person name="Zhang Q.J."/>
            <person name="Zhang Y."/>
            <person name="Li K."/>
            <person name="Lu H.F."/>
            <person name="Shi C."/>
            <person name="Zhu S.T."/>
            <person name="Xiao Z.Y."/>
            <person name="Nan H."/>
            <person name="Yue Y."/>
            <person name="Zhu X.G."/>
            <person name="Wu Y."/>
            <person name="Hong X.N."/>
            <person name="Fan G.Y."/>
            <person name="Tong Y."/>
            <person name="Zhang D."/>
            <person name="Mao C.L."/>
            <person name="Liu Y.L."/>
            <person name="Hao S.J."/>
            <person name="Liu W.Q."/>
            <person name="Lv M.Q."/>
            <person name="Zhang H.B."/>
            <person name="Liu Y."/>
            <person name="Hu-Tang G.R."/>
            <person name="Wang J.P."/>
            <person name="Wang J.H."/>
            <person name="Sun Y.H."/>
            <person name="Ni S.B."/>
            <person name="Chen W.B."/>
            <person name="Zhang X.C."/>
            <person name="Jiao Y.N."/>
            <person name="Eichler E.E."/>
            <person name="Li G.H."/>
            <person name="Liu X."/>
            <person name="Gao L.Z."/>
        </authorList>
    </citation>
    <scope>NUCLEOTIDE SEQUENCE [LARGE SCALE GENOMIC DNA]</scope>
    <source>
        <strain evidence="7">cv. GT1</strain>
        <tissue evidence="6">Leaf</tissue>
    </source>
</reference>
<dbReference type="EMBL" id="JAAGAX010000012">
    <property type="protein sequence ID" value="KAF2297115.1"/>
    <property type="molecule type" value="Genomic_DNA"/>
</dbReference>
<evidence type="ECO:0000256" key="2">
    <source>
        <dbReference type="ARBA" id="ARBA00012483"/>
    </source>
</evidence>
<evidence type="ECO:0000313" key="6">
    <source>
        <dbReference type="EMBL" id="KAF2297115.1"/>
    </source>
</evidence>
<keyword evidence="3" id="KW-0479">Metal-binding</keyword>
<dbReference type="GO" id="GO:0008270">
    <property type="term" value="F:zinc ion binding"/>
    <property type="evidence" value="ECO:0007669"/>
    <property type="project" value="UniProtKB-KW"/>
</dbReference>
<proteinExistence type="predicted"/>
<dbReference type="PANTHER" id="PTHR15710">
    <property type="entry name" value="E3 UBIQUITIN-PROTEIN LIGASE PRAJA"/>
    <property type="match status" value="1"/>
</dbReference>
<protein>
    <recommendedName>
        <fullName evidence="2">RING-type E3 ubiquitin transferase</fullName>
        <ecNumber evidence="2">2.3.2.27</ecNumber>
    </recommendedName>
</protein>
<dbReference type="PANTHER" id="PTHR15710:SF245">
    <property type="entry name" value="RING-TYPE DOMAIN-CONTAINING PROTEIN"/>
    <property type="match status" value="1"/>
</dbReference>
<gene>
    <name evidence="6" type="ORF">GH714_017562</name>
</gene>
<comment type="catalytic activity">
    <reaction evidence="1">
        <text>S-ubiquitinyl-[E2 ubiquitin-conjugating enzyme]-L-cysteine + [acceptor protein]-L-lysine = [E2 ubiquitin-conjugating enzyme]-L-cysteine + N(6)-ubiquitinyl-[acceptor protein]-L-lysine.</text>
        <dbReference type="EC" id="2.3.2.27"/>
    </reaction>
</comment>
<keyword evidence="5" id="KW-0862">Zinc</keyword>
<evidence type="ECO:0000256" key="1">
    <source>
        <dbReference type="ARBA" id="ARBA00000900"/>
    </source>
</evidence>
<dbReference type="InterPro" id="IPR013083">
    <property type="entry name" value="Znf_RING/FYVE/PHD"/>
</dbReference>
<dbReference type="Gene3D" id="3.30.40.10">
    <property type="entry name" value="Zinc/RING finger domain, C3HC4 (zinc finger)"/>
    <property type="match status" value="1"/>
</dbReference>
<name>A0A6A6L9H0_HEVBR</name>
<sequence length="237" mass="26351">MTELASDEGGPQTQPASTRLEGKRLLCSHLYRGKCIKEWLEKSKTSPLEFEDFLAQDLEGFLAQLASSHESSPDLLLPLLVLMGDEDYASMMTELATDDGDPQTQPASAEFVERLETVRIEESGLECSICLDQLSIGSEGRRDNFFIKRTCGQKTWIPGEANYSDVKNITGPLQQHVKHPILPHVHDLALKTTVALYGVEFVAEHVLPLLFPLLTAPQLNVQQFAEYMCENTGLSTE</sequence>
<evidence type="ECO:0000256" key="3">
    <source>
        <dbReference type="ARBA" id="ARBA00022723"/>
    </source>
</evidence>